<name>A0AB36DLK5_MORCA</name>
<gene>
    <name evidence="1" type="ORF">AO370_1678</name>
</gene>
<comment type="caution">
    <text evidence="1">The sequence shown here is derived from an EMBL/GenBank/DDBJ whole genome shotgun (WGS) entry which is preliminary data.</text>
</comment>
<proteinExistence type="predicted"/>
<dbReference type="EMBL" id="LXHQ01000044">
    <property type="protein sequence ID" value="OAV23491.1"/>
    <property type="molecule type" value="Genomic_DNA"/>
</dbReference>
<evidence type="ECO:0000313" key="2">
    <source>
        <dbReference type="Proteomes" id="UP000078295"/>
    </source>
</evidence>
<reference evidence="1 2" key="1">
    <citation type="journal article" date="2016" name="Genome Biol. Evol.">
        <title>Comparative Genomic Analyses of the Moraxella catarrhalis Serosensitive and Seroresistant Lineages Demonstrate Their Independent Evolution.</title>
        <authorList>
            <person name="Earl J.P."/>
            <person name="de Vries S.P."/>
            <person name="Ahmed A."/>
            <person name="Powell E."/>
            <person name="Schultz M.P."/>
            <person name="Hermans P.W."/>
            <person name="Hill D.J."/>
            <person name="Zhou Z."/>
            <person name="Constantinidou C.I."/>
            <person name="Hu F.Z."/>
            <person name="Bootsma H.J."/>
            <person name="Ehrlich G.D."/>
        </authorList>
    </citation>
    <scope>NUCLEOTIDE SEQUENCE [LARGE SCALE GENOMIC DNA]</scope>
    <source>
        <strain evidence="1 2">F23</strain>
    </source>
</reference>
<dbReference type="AlphaFoldDB" id="A0AB36DLK5"/>
<evidence type="ECO:0000313" key="1">
    <source>
        <dbReference type="EMBL" id="OAV23491.1"/>
    </source>
</evidence>
<dbReference type="Proteomes" id="UP000078295">
    <property type="component" value="Unassembled WGS sequence"/>
</dbReference>
<accession>A0AB36DLK5</accession>
<sequence>MISSGLFNLPKINITPNHTQTKQTSSDYVIIDVTGCPIEHPKKAKTLL</sequence>
<protein>
    <submittedName>
        <fullName evidence="1">Uncharacterized protein</fullName>
    </submittedName>
</protein>
<organism evidence="1 2">
    <name type="scientific">Moraxella catarrhalis</name>
    <name type="common">Branhamella catarrhalis</name>
    <dbReference type="NCBI Taxonomy" id="480"/>
    <lineage>
        <taxon>Bacteria</taxon>
        <taxon>Pseudomonadati</taxon>
        <taxon>Pseudomonadota</taxon>
        <taxon>Gammaproteobacteria</taxon>
        <taxon>Moraxellales</taxon>
        <taxon>Moraxellaceae</taxon>
        <taxon>Moraxella</taxon>
    </lineage>
</organism>